<reference evidence="2" key="1">
    <citation type="submission" date="2016-06" db="EMBL/GenBank/DDBJ databases">
        <title>Parallel loss of symbiosis genes in relatives of nitrogen-fixing non-legume Parasponia.</title>
        <authorList>
            <person name="Van Velzen R."/>
            <person name="Holmer R."/>
            <person name="Bu F."/>
            <person name="Rutten L."/>
            <person name="Van Zeijl A."/>
            <person name="Liu W."/>
            <person name="Santuari L."/>
            <person name="Cao Q."/>
            <person name="Sharma T."/>
            <person name="Shen D."/>
            <person name="Roswanjaya Y."/>
            <person name="Wardhani T."/>
            <person name="Kalhor M.S."/>
            <person name="Jansen J."/>
            <person name="Van den Hoogen J."/>
            <person name="Gungor B."/>
            <person name="Hartog M."/>
            <person name="Hontelez J."/>
            <person name="Verver J."/>
            <person name="Yang W.-C."/>
            <person name="Schijlen E."/>
            <person name="Repin R."/>
            <person name="Schilthuizen M."/>
            <person name="Schranz E."/>
            <person name="Heidstra R."/>
            <person name="Miyata K."/>
            <person name="Fedorova E."/>
            <person name="Kohlen W."/>
            <person name="Bisseling T."/>
            <person name="Smit S."/>
            <person name="Geurts R."/>
        </authorList>
    </citation>
    <scope>NUCLEOTIDE SEQUENCE [LARGE SCALE GENOMIC DNA]</scope>
    <source>
        <strain evidence="2">cv. RG33-2</strain>
    </source>
</reference>
<organism evidence="1 2">
    <name type="scientific">Trema orientale</name>
    <name type="common">Charcoal tree</name>
    <name type="synonym">Celtis orientalis</name>
    <dbReference type="NCBI Taxonomy" id="63057"/>
    <lineage>
        <taxon>Eukaryota</taxon>
        <taxon>Viridiplantae</taxon>
        <taxon>Streptophyta</taxon>
        <taxon>Embryophyta</taxon>
        <taxon>Tracheophyta</taxon>
        <taxon>Spermatophyta</taxon>
        <taxon>Magnoliopsida</taxon>
        <taxon>eudicotyledons</taxon>
        <taxon>Gunneridae</taxon>
        <taxon>Pentapetalae</taxon>
        <taxon>rosids</taxon>
        <taxon>fabids</taxon>
        <taxon>Rosales</taxon>
        <taxon>Cannabaceae</taxon>
        <taxon>Trema</taxon>
    </lineage>
</organism>
<dbReference type="InParanoid" id="A0A2P5F8I4"/>
<proteinExistence type="predicted"/>
<gene>
    <name evidence="1" type="ORF">TorRG33x02_101400</name>
</gene>
<comment type="caution">
    <text evidence="1">The sequence shown here is derived from an EMBL/GenBank/DDBJ whole genome shotgun (WGS) entry which is preliminary data.</text>
</comment>
<evidence type="ECO:0000313" key="1">
    <source>
        <dbReference type="EMBL" id="PON94101.1"/>
    </source>
</evidence>
<sequence>MASFWTLHHSTSSNPGGAALRSRISQYKKLGTLIHGDCVKGFNSTIRFNIGSC</sequence>
<dbReference type="EMBL" id="JXTC01000054">
    <property type="protein sequence ID" value="PON94101.1"/>
    <property type="molecule type" value="Genomic_DNA"/>
</dbReference>
<accession>A0A2P5F8I4</accession>
<dbReference type="Proteomes" id="UP000237000">
    <property type="component" value="Unassembled WGS sequence"/>
</dbReference>
<name>A0A2P5F8I4_TREOI</name>
<keyword evidence="2" id="KW-1185">Reference proteome</keyword>
<protein>
    <submittedName>
        <fullName evidence="1">Uncharacterized protein</fullName>
    </submittedName>
</protein>
<dbReference type="AlphaFoldDB" id="A0A2P5F8I4"/>
<evidence type="ECO:0000313" key="2">
    <source>
        <dbReference type="Proteomes" id="UP000237000"/>
    </source>
</evidence>